<reference evidence="1 2" key="1">
    <citation type="submission" date="2023-07" db="EMBL/GenBank/DDBJ databases">
        <title>Sequencing the genomes of 1000 actinobacteria strains.</title>
        <authorList>
            <person name="Klenk H.-P."/>
        </authorList>
    </citation>
    <scope>NUCLEOTIDE SEQUENCE [LARGE SCALE GENOMIC DNA]</scope>
    <source>
        <strain evidence="1 2">DSM 44109</strain>
    </source>
</reference>
<protein>
    <recommendedName>
        <fullName evidence="3">DUF559 domain-containing protein</fullName>
    </recommendedName>
</protein>
<dbReference type="Proteomes" id="UP001230426">
    <property type="component" value="Unassembled WGS sequence"/>
</dbReference>
<dbReference type="RefSeq" id="WP_306865772.1">
    <property type="nucleotide sequence ID" value="NZ_JAUSRB010000002.1"/>
</dbReference>
<evidence type="ECO:0008006" key="3">
    <source>
        <dbReference type="Google" id="ProtNLM"/>
    </source>
</evidence>
<evidence type="ECO:0000313" key="1">
    <source>
        <dbReference type="EMBL" id="MDP9865882.1"/>
    </source>
</evidence>
<sequence>MTARVLVRDLGGVARRHGWHAVRFRTPDTLTDTLGEHAAPEPPPA</sequence>
<organism evidence="1 2">
    <name type="scientific">Streptosporangium brasiliense</name>
    <dbReference type="NCBI Taxonomy" id="47480"/>
    <lineage>
        <taxon>Bacteria</taxon>
        <taxon>Bacillati</taxon>
        <taxon>Actinomycetota</taxon>
        <taxon>Actinomycetes</taxon>
        <taxon>Streptosporangiales</taxon>
        <taxon>Streptosporangiaceae</taxon>
        <taxon>Streptosporangium</taxon>
    </lineage>
</organism>
<dbReference type="EMBL" id="JAUSRB010000002">
    <property type="protein sequence ID" value="MDP9865882.1"/>
    <property type="molecule type" value="Genomic_DNA"/>
</dbReference>
<accession>A0ABT9RAK0</accession>
<name>A0ABT9RAK0_9ACTN</name>
<proteinExistence type="predicted"/>
<gene>
    <name evidence="1" type="ORF">J2S55_005148</name>
</gene>
<keyword evidence="2" id="KW-1185">Reference proteome</keyword>
<evidence type="ECO:0000313" key="2">
    <source>
        <dbReference type="Proteomes" id="UP001230426"/>
    </source>
</evidence>
<comment type="caution">
    <text evidence="1">The sequence shown here is derived from an EMBL/GenBank/DDBJ whole genome shotgun (WGS) entry which is preliminary data.</text>
</comment>